<dbReference type="InterPro" id="IPR004808">
    <property type="entry name" value="AP_endonuc_1"/>
</dbReference>
<feature type="site" description="Transition state stabilizer" evidence="7">
    <location>
        <position position="151"/>
    </location>
</feature>
<dbReference type="InterPro" id="IPR036691">
    <property type="entry name" value="Endo/exonu/phosph_ase_sf"/>
</dbReference>
<keyword evidence="6" id="KW-0464">Manganese</keyword>
<dbReference type="NCBIfam" id="TIGR00195">
    <property type="entry name" value="exoDNase_III"/>
    <property type="match status" value="1"/>
</dbReference>
<evidence type="ECO:0000256" key="2">
    <source>
        <dbReference type="ARBA" id="ARBA00022723"/>
    </source>
</evidence>
<dbReference type="Proteomes" id="UP000594468">
    <property type="component" value="Chromosome"/>
</dbReference>
<dbReference type="GO" id="GO:0003906">
    <property type="term" value="F:DNA-(apurinic or apyrimidinic site) endonuclease activity"/>
    <property type="evidence" value="ECO:0007669"/>
    <property type="project" value="TreeGrafter"/>
</dbReference>
<feature type="binding site" evidence="6">
    <location>
        <position position="35"/>
    </location>
    <ligand>
        <name>Mg(2+)</name>
        <dbReference type="ChEBI" id="CHEBI:18420"/>
        <label>1</label>
    </ligand>
</feature>
<dbReference type="EMBL" id="CP062983">
    <property type="protein sequence ID" value="QPC82404.1"/>
    <property type="molecule type" value="Genomic_DNA"/>
</dbReference>
<feature type="active site" evidence="5">
    <location>
        <position position="109"/>
    </location>
</feature>
<feature type="binding site" evidence="6">
    <location>
        <position position="151"/>
    </location>
    <ligand>
        <name>Mg(2+)</name>
        <dbReference type="ChEBI" id="CHEBI:18420"/>
        <label>1</label>
    </ligand>
</feature>
<dbReference type="SUPFAM" id="SSF56219">
    <property type="entry name" value="DNase I-like"/>
    <property type="match status" value="1"/>
</dbReference>
<keyword evidence="3 9" id="KW-0378">Hydrolase</keyword>
<keyword evidence="10" id="KW-1185">Reference proteome</keyword>
<comment type="cofactor">
    <cofactor evidence="6">
        <name>Mg(2+)</name>
        <dbReference type="ChEBI" id="CHEBI:18420"/>
    </cofactor>
    <cofactor evidence="6">
        <name>Mn(2+)</name>
        <dbReference type="ChEBI" id="CHEBI:29035"/>
    </cofactor>
    <text evidence="6">Probably binds two magnesium or manganese ions per subunit.</text>
</comment>
<feature type="active site" description="Proton donor/acceptor" evidence="5">
    <location>
        <position position="149"/>
    </location>
</feature>
<dbReference type="GO" id="GO:0008311">
    <property type="term" value="F:double-stranded DNA 3'-5' DNA exonuclease activity"/>
    <property type="evidence" value="ECO:0007669"/>
    <property type="project" value="UniProtKB-EC"/>
</dbReference>
<evidence type="ECO:0000313" key="9">
    <source>
        <dbReference type="EMBL" id="QPC82404.1"/>
    </source>
</evidence>
<name>A0A7S8E8N2_9CHLR</name>
<proteinExistence type="inferred from homology"/>
<dbReference type="FunFam" id="3.60.10.10:FF:000026">
    <property type="entry name" value="Exodeoxyribonuclease III"/>
    <property type="match status" value="1"/>
</dbReference>
<evidence type="ECO:0000256" key="1">
    <source>
        <dbReference type="ARBA" id="ARBA00007092"/>
    </source>
</evidence>
<feature type="site" description="Important for catalytic activity" evidence="7">
    <location>
        <position position="221"/>
    </location>
</feature>
<feature type="site" description="Interaction with DNA substrate" evidence="7">
    <location>
        <position position="247"/>
    </location>
</feature>
<dbReference type="GO" id="GO:0003677">
    <property type="term" value="F:DNA binding"/>
    <property type="evidence" value="ECO:0007669"/>
    <property type="project" value="InterPro"/>
</dbReference>
<dbReference type="EC" id="3.1.11.2" evidence="9"/>
<accession>A0A7S8E8N2</accession>
<keyword evidence="2 6" id="KW-0479">Metal-binding</keyword>
<feature type="binding site" evidence="6">
    <location>
        <position position="247"/>
    </location>
    <ligand>
        <name>Mg(2+)</name>
        <dbReference type="ChEBI" id="CHEBI:18420"/>
        <label>1</label>
    </ligand>
</feature>
<dbReference type="KEGG" id="pmet:G4Y79_22405"/>
<feature type="binding site" evidence="6">
    <location>
        <position position="149"/>
    </location>
    <ligand>
        <name>Mg(2+)</name>
        <dbReference type="ChEBI" id="CHEBI:18420"/>
        <label>1</label>
    </ligand>
</feature>
<dbReference type="InterPro" id="IPR020847">
    <property type="entry name" value="AP_endonuclease_F1_BS"/>
</dbReference>
<dbReference type="GO" id="GO:0046872">
    <property type="term" value="F:metal ion binding"/>
    <property type="evidence" value="ECO:0007669"/>
    <property type="project" value="UniProtKB-KW"/>
</dbReference>
<dbReference type="Gene3D" id="3.60.10.10">
    <property type="entry name" value="Endonuclease/exonuclease/phosphatase"/>
    <property type="match status" value="1"/>
</dbReference>
<dbReference type="AlphaFoldDB" id="A0A7S8E8N2"/>
<reference evidence="9 10" key="1">
    <citation type="submission" date="2020-02" db="EMBL/GenBank/DDBJ databases">
        <authorList>
            <person name="Zheng R.K."/>
            <person name="Sun C.M."/>
        </authorList>
    </citation>
    <scope>NUCLEOTIDE SEQUENCE [LARGE SCALE GENOMIC DNA]</scope>
    <source>
        <strain evidence="10">rifampicinis</strain>
    </source>
</reference>
<feature type="binding site" evidence="6">
    <location>
        <position position="246"/>
    </location>
    <ligand>
        <name>Mg(2+)</name>
        <dbReference type="ChEBI" id="CHEBI:18420"/>
        <label>1</label>
    </ligand>
</feature>
<feature type="binding site" evidence="6">
    <location>
        <position position="7"/>
    </location>
    <ligand>
        <name>Mg(2+)</name>
        <dbReference type="ChEBI" id="CHEBI:18420"/>
        <label>1</label>
    </ligand>
</feature>
<dbReference type="InterPro" id="IPR005135">
    <property type="entry name" value="Endo/exonuclease/phosphatase"/>
</dbReference>
<evidence type="ECO:0000256" key="4">
    <source>
        <dbReference type="ARBA" id="ARBA00022842"/>
    </source>
</evidence>
<evidence type="ECO:0000256" key="3">
    <source>
        <dbReference type="ARBA" id="ARBA00022801"/>
    </source>
</evidence>
<feature type="domain" description="Endonuclease/exonuclease/phosphatase" evidence="8">
    <location>
        <begin position="6"/>
        <end position="247"/>
    </location>
</feature>
<dbReference type="PROSITE" id="PS00726">
    <property type="entry name" value="AP_NUCLEASE_F1_1"/>
    <property type="match status" value="1"/>
</dbReference>
<dbReference type="GO" id="GO:0006284">
    <property type="term" value="P:base-excision repair"/>
    <property type="evidence" value="ECO:0007669"/>
    <property type="project" value="TreeGrafter"/>
</dbReference>
<evidence type="ECO:0000256" key="6">
    <source>
        <dbReference type="PIRSR" id="PIRSR604808-2"/>
    </source>
</evidence>
<organism evidence="9 10">
    <name type="scientific">Phototrophicus methaneseepsis</name>
    <dbReference type="NCBI Taxonomy" id="2710758"/>
    <lineage>
        <taxon>Bacteria</taxon>
        <taxon>Bacillati</taxon>
        <taxon>Chloroflexota</taxon>
        <taxon>Candidatus Thermofontia</taxon>
        <taxon>Phototrophicales</taxon>
        <taxon>Phototrophicaceae</taxon>
        <taxon>Phototrophicus</taxon>
    </lineage>
</organism>
<keyword evidence="4 6" id="KW-0460">Magnesium</keyword>
<dbReference type="PANTHER" id="PTHR22748">
    <property type="entry name" value="AP ENDONUCLEASE"/>
    <property type="match status" value="1"/>
</dbReference>
<comment type="similarity">
    <text evidence="1">Belongs to the DNA repair enzymes AP/ExoA family.</text>
</comment>
<dbReference type="PANTHER" id="PTHR22748:SF6">
    <property type="entry name" value="DNA-(APURINIC OR APYRIMIDINIC SITE) ENDONUCLEASE"/>
    <property type="match status" value="1"/>
</dbReference>
<evidence type="ECO:0000256" key="7">
    <source>
        <dbReference type="PIRSR" id="PIRSR604808-3"/>
    </source>
</evidence>
<dbReference type="RefSeq" id="WP_195170473.1">
    <property type="nucleotide sequence ID" value="NZ_CP062983.1"/>
</dbReference>
<sequence length="255" mass="29419">MRLFAWNVNGIRAAQKKGFLDWLQREQPDIVGIQETKAHPEQLDDELLNPEGYYSYWHSATVKKGYSGVALYSKVAPKSVQMGFGFEEYTQEGRTIVAEYDDFVFITAYFPNGGRDHSRVPYKMKYKAHFLQYCNSLRKEGKSVIFCGDVNTAHQEIDLARPKQNVKTTGFMPEERAWIDTVVDEGYIDSFRLLHPDEEGCYSWWSNRSGARENNIGWRIDYFFISPDLKDRVVDAHIHADVLGSDHCPISLTLK</sequence>
<dbReference type="PROSITE" id="PS51435">
    <property type="entry name" value="AP_NUCLEASE_F1_4"/>
    <property type="match status" value="1"/>
</dbReference>
<dbReference type="GO" id="GO:0008081">
    <property type="term" value="F:phosphoric diester hydrolase activity"/>
    <property type="evidence" value="ECO:0007669"/>
    <property type="project" value="TreeGrafter"/>
</dbReference>
<gene>
    <name evidence="9" type="primary">xth</name>
    <name evidence="9" type="ORF">G4Y79_22405</name>
</gene>
<evidence type="ECO:0000259" key="8">
    <source>
        <dbReference type="Pfam" id="PF03372"/>
    </source>
</evidence>
<evidence type="ECO:0000313" key="10">
    <source>
        <dbReference type="Proteomes" id="UP000594468"/>
    </source>
</evidence>
<dbReference type="Pfam" id="PF03372">
    <property type="entry name" value="Exo_endo_phos"/>
    <property type="match status" value="1"/>
</dbReference>
<dbReference type="NCBIfam" id="TIGR00633">
    <property type="entry name" value="xth"/>
    <property type="match status" value="1"/>
</dbReference>
<feature type="active site" description="Proton acceptor" evidence="5">
    <location>
        <position position="247"/>
    </location>
</feature>
<evidence type="ECO:0000256" key="5">
    <source>
        <dbReference type="PIRSR" id="PIRSR604808-1"/>
    </source>
</evidence>
<protein>
    <submittedName>
        <fullName evidence="9">Exodeoxyribonuclease III</fullName>
        <ecNumber evidence="9">3.1.11.2</ecNumber>
    </submittedName>
</protein>